<dbReference type="Gene3D" id="2.30.29.30">
    <property type="entry name" value="Pleckstrin-homology domain (PH domain)/Phosphotyrosine-binding domain (PTB)"/>
    <property type="match status" value="1"/>
</dbReference>
<dbReference type="SUPFAM" id="SSF46966">
    <property type="entry name" value="Spectrin repeat"/>
    <property type="match status" value="3"/>
</dbReference>
<organism evidence="12 13">
    <name type="scientific">Dreissena polymorpha</name>
    <name type="common">Zebra mussel</name>
    <name type="synonym">Mytilus polymorpha</name>
    <dbReference type="NCBI Taxonomy" id="45954"/>
    <lineage>
        <taxon>Eukaryota</taxon>
        <taxon>Metazoa</taxon>
        <taxon>Spiralia</taxon>
        <taxon>Lophotrochozoa</taxon>
        <taxon>Mollusca</taxon>
        <taxon>Bivalvia</taxon>
        <taxon>Autobranchia</taxon>
        <taxon>Heteroconchia</taxon>
        <taxon>Euheterodonta</taxon>
        <taxon>Imparidentia</taxon>
        <taxon>Neoheterodontei</taxon>
        <taxon>Myida</taxon>
        <taxon>Dreissenoidea</taxon>
        <taxon>Dreissenidae</taxon>
        <taxon>Dreissena</taxon>
    </lineage>
</organism>
<keyword evidence="7" id="KW-0009">Actin-binding</keyword>
<feature type="region of interest" description="Disordered" evidence="10">
    <location>
        <begin position="362"/>
        <end position="532"/>
    </location>
</feature>
<proteinExistence type="inferred from homology"/>
<feature type="region of interest" description="Disordered" evidence="10">
    <location>
        <begin position="664"/>
        <end position="842"/>
    </location>
</feature>
<evidence type="ECO:0000256" key="1">
    <source>
        <dbReference type="ARBA" id="ARBA00004245"/>
    </source>
</evidence>
<feature type="compositionally biased region" description="Polar residues" evidence="10">
    <location>
        <begin position="689"/>
        <end position="698"/>
    </location>
</feature>
<evidence type="ECO:0000256" key="10">
    <source>
        <dbReference type="SAM" id="MobiDB-lite"/>
    </source>
</evidence>
<evidence type="ECO:0000256" key="9">
    <source>
        <dbReference type="SAM" id="Coils"/>
    </source>
</evidence>
<reference evidence="12" key="2">
    <citation type="submission" date="2020-11" db="EMBL/GenBank/DDBJ databases">
        <authorList>
            <person name="McCartney M.A."/>
            <person name="Auch B."/>
            <person name="Kono T."/>
            <person name="Mallez S."/>
            <person name="Becker A."/>
            <person name="Gohl D.M."/>
            <person name="Silverstein K.A.T."/>
            <person name="Koren S."/>
            <person name="Bechman K.B."/>
            <person name="Herman A."/>
            <person name="Abrahante J.E."/>
            <person name="Garbe J."/>
        </authorList>
    </citation>
    <scope>NUCLEOTIDE SEQUENCE</scope>
    <source>
        <strain evidence="12">Duluth1</strain>
        <tissue evidence="12">Whole animal</tissue>
    </source>
</reference>
<dbReference type="Proteomes" id="UP000828390">
    <property type="component" value="Unassembled WGS sequence"/>
</dbReference>
<dbReference type="AlphaFoldDB" id="A0A9D4LCT7"/>
<comment type="subcellular location">
    <subcellularLocation>
        <location evidence="1">Cytoplasm</location>
        <location evidence="1">Cytoskeleton</location>
    </subcellularLocation>
</comment>
<dbReference type="GO" id="GO:0005856">
    <property type="term" value="C:cytoskeleton"/>
    <property type="evidence" value="ECO:0007669"/>
    <property type="project" value="UniProtKB-SubCell"/>
</dbReference>
<keyword evidence="3" id="KW-0117">Actin capping</keyword>
<dbReference type="CDD" id="cd10571">
    <property type="entry name" value="PH_beta_spectrin"/>
    <property type="match status" value="1"/>
</dbReference>
<dbReference type="InterPro" id="IPR011993">
    <property type="entry name" value="PH-like_dom_sf"/>
</dbReference>
<dbReference type="PANTHER" id="PTHR11915">
    <property type="entry name" value="SPECTRIN/FILAMIN RELATED CYTOSKELETAL PROTEIN"/>
    <property type="match status" value="1"/>
</dbReference>
<evidence type="ECO:0000256" key="8">
    <source>
        <dbReference type="ARBA" id="ARBA00023212"/>
    </source>
</evidence>
<dbReference type="InterPro" id="IPR041681">
    <property type="entry name" value="PH_9"/>
</dbReference>
<comment type="similarity">
    <text evidence="2">Belongs to the spectrin family.</text>
</comment>
<dbReference type="GO" id="GO:0016020">
    <property type="term" value="C:membrane"/>
    <property type="evidence" value="ECO:0007669"/>
    <property type="project" value="UniProtKB-ARBA"/>
</dbReference>
<feature type="compositionally biased region" description="Basic residues" evidence="10">
    <location>
        <begin position="802"/>
        <end position="816"/>
    </location>
</feature>
<comment type="caution">
    <text evidence="12">The sequence shown here is derived from an EMBL/GenBank/DDBJ whole genome shotgun (WGS) entry which is preliminary data.</text>
</comment>
<dbReference type="SMART" id="SM00233">
    <property type="entry name" value="PH"/>
    <property type="match status" value="1"/>
</dbReference>
<dbReference type="PRINTS" id="PR00683">
    <property type="entry name" value="SPECTRINPH"/>
</dbReference>
<dbReference type="EMBL" id="JAIWYP010000003">
    <property type="protein sequence ID" value="KAH3854802.1"/>
    <property type="molecule type" value="Genomic_DNA"/>
</dbReference>
<feature type="compositionally biased region" description="Polar residues" evidence="10">
    <location>
        <begin position="740"/>
        <end position="749"/>
    </location>
</feature>
<dbReference type="InterPro" id="IPR001849">
    <property type="entry name" value="PH_domain"/>
</dbReference>
<evidence type="ECO:0000256" key="2">
    <source>
        <dbReference type="ARBA" id="ARBA00006826"/>
    </source>
</evidence>
<evidence type="ECO:0000256" key="6">
    <source>
        <dbReference type="ARBA" id="ARBA00022737"/>
    </source>
</evidence>
<keyword evidence="8" id="KW-0206">Cytoskeleton</keyword>
<reference evidence="12" key="1">
    <citation type="journal article" date="2019" name="bioRxiv">
        <title>The Genome of the Zebra Mussel, Dreissena polymorpha: A Resource for Invasive Species Research.</title>
        <authorList>
            <person name="McCartney M.A."/>
            <person name="Auch B."/>
            <person name="Kono T."/>
            <person name="Mallez S."/>
            <person name="Zhang Y."/>
            <person name="Obille A."/>
            <person name="Becker A."/>
            <person name="Abrahante J.E."/>
            <person name="Garbe J."/>
            <person name="Badalamenti J.P."/>
            <person name="Herman A."/>
            <person name="Mangelson H."/>
            <person name="Liachko I."/>
            <person name="Sullivan S."/>
            <person name="Sone E.D."/>
            <person name="Koren S."/>
            <person name="Silverstein K.A.T."/>
            <person name="Beckman K.B."/>
            <person name="Gohl D.M."/>
        </authorList>
    </citation>
    <scope>NUCLEOTIDE SEQUENCE</scope>
    <source>
        <strain evidence="12">Duluth1</strain>
        <tissue evidence="12">Whole animal</tissue>
    </source>
</reference>
<dbReference type="SUPFAM" id="SSF50729">
    <property type="entry name" value="PH domain-like"/>
    <property type="match status" value="1"/>
</dbReference>
<dbReference type="InterPro" id="IPR001605">
    <property type="entry name" value="PH_dom-spectrin-type"/>
</dbReference>
<accession>A0A9D4LCT7</accession>
<keyword evidence="9" id="KW-0175">Coiled coil</keyword>
<dbReference type="InterPro" id="IPR018159">
    <property type="entry name" value="Spectrin/alpha-actinin"/>
</dbReference>
<feature type="region of interest" description="Disordered" evidence="10">
    <location>
        <begin position="336"/>
        <end position="355"/>
    </location>
</feature>
<keyword evidence="6" id="KW-0677">Repeat</keyword>
<keyword evidence="5" id="KW-0597">Phosphoprotein</keyword>
<gene>
    <name evidence="12" type="ORF">DPMN_097351</name>
</gene>
<evidence type="ECO:0000256" key="3">
    <source>
        <dbReference type="ARBA" id="ARBA00022467"/>
    </source>
</evidence>
<feature type="compositionally biased region" description="Polar residues" evidence="10">
    <location>
        <begin position="336"/>
        <end position="346"/>
    </location>
</feature>
<feature type="compositionally biased region" description="Pro residues" evidence="10">
    <location>
        <begin position="466"/>
        <end position="485"/>
    </location>
</feature>
<evidence type="ECO:0000256" key="7">
    <source>
        <dbReference type="ARBA" id="ARBA00023203"/>
    </source>
</evidence>
<sequence length="842" mass="96603">MTNEDRVTRLYRRATDMVEGGHYEAERISVRHSQLQQAWNEVQDVAKSRKEALEAAKIVHIYGRDADDTLEWIQEKEGVVSSEDFGHDLESTQALVSKHEVLERDLAAISEQVETITKEAEQLIVRFQDAAEHIAAKHEEMVQAWNVLVEKASLRKEKLNQAEQLQLYFNDYRELAAWISEMMAVVSGLEYPRDLQGAEASMARWKEHRAEVDSRKDAVNRFLDTGKAMIEAKHFLRDEIHSKVADLNSSWQLLLATLKQTQVLSEQNLEAQQLKHEMEQLEGWMSVRDGQVSDRNYGDNITLVEELLRRQQDFEKTVEAQTDKFHAIKRATQLEKSVMSQKQLQQEADLARKEKDRLEEMRRREQGRIMESATPPERRREKEMLKAQDIILRRQKSGGEASESDEDRTDERRKAVGRASSIKNEKGSGSAVRRAISFRSRQDSELAPAPVLQKAKEFRQGEGVVTPPPTSDEPVPDLPSAPPPEMSKSPIAKKEHMSPPLSPKQKHLEHVKSEDKKKRTPSFNLRNRSRSFKDKHRLPENLPAAAMEGLLERKQELQSGGKKATIRSWKNYYAVLFGQLLCFFQDKKGYSEKFAVAPPVNVHQARCEVASDYTKKKFVLRLRLHDGAEFLLEAPSQSEMQDWVSHINRYAAQSAMFPDMEFSHYEEEEDRDQPPSIDSTSVPDGLHNPPSSDRSVSPTEELRVETIPKAESRSLEASPPSMTRPVPSPRRPEQEKHKQSPVNNDNNGGPRQDEEVVSYTSEPKLRHQPAQASPRAAKERPLSDTHLPSPGGAADEHDDKDKKRRSMFSFLKKKKDKEHDEHEKQEKHDKPEKHKESKKHKK</sequence>
<dbReference type="GO" id="GO:0051693">
    <property type="term" value="P:actin filament capping"/>
    <property type="evidence" value="ECO:0007669"/>
    <property type="project" value="UniProtKB-KW"/>
</dbReference>
<dbReference type="GO" id="GO:0005543">
    <property type="term" value="F:phospholipid binding"/>
    <property type="evidence" value="ECO:0007669"/>
    <property type="project" value="InterPro"/>
</dbReference>
<dbReference type="FunFam" id="1.20.58.60:FF:000011">
    <property type="entry name" value="Spectrin beta chain"/>
    <property type="match status" value="1"/>
</dbReference>
<keyword evidence="13" id="KW-1185">Reference proteome</keyword>
<dbReference type="Pfam" id="PF00435">
    <property type="entry name" value="Spectrin"/>
    <property type="match status" value="4"/>
</dbReference>
<feature type="compositionally biased region" description="Basic and acidic residues" evidence="10">
    <location>
        <begin position="700"/>
        <end position="714"/>
    </location>
</feature>
<feature type="compositionally biased region" description="Basic and acidic residues" evidence="10">
    <location>
        <begin position="376"/>
        <end position="386"/>
    </location>
</feature>
<dbReference type="GO" id="GO:0003779">
    <property type="term" value="F:actin binding"/>
    <property type="evidence" value="ECO:0007669"/>
    <property type="project" value="UniProtKB-KW"/>
</dbReference>
<feature type="compositionally biased region" description="Basic and acidic residues" evidence="10">
    <location>
        <begin position="506"/>
        <end position="517"/>
    </location>
</feature>
<feature type="compositionally biased region" description="Basic and acidic residues" evidence="10">
    <location>
        <begin position="817"/>
        <end position="835"/>
    </location>
</feature>
<feature type="coiled-coil region" evidence="9">
    <location>
        <begin position="99"/>
        <end position="126"/>
    </location>
</feature>
<dbReference type="GO" id="GO:0005737">
    <property type="term" value="C:cytoplasm"/>
    <property type="evidence" value="ECO:0007669"/>
    <property type="project" value="UniProtKB-ARBA"/>
</dbReference>
<keyword evidence="4" id="KW-0963">Cytoplasm</keyword>
<dbReference type="PROSITE" id="PS50003">
    <property type="entry name" value="PH_DOMAIN"/>
    <property type="match status" value="1"/>
</dbReference>
<evidence type="ECO:0000313" key="13">
    <source>
        <dbReference type="Proteomes" id="UP000828390"/>
    </source>
</evidence>
<dbReference type="FunFam" id="2.30.29.30:FF:000024">
    <property type="entry name" value="Spectrin beta chain"/>
    <property type="match status" value="1"/>
</dbReference>
<dbReference type="CDD" id="cd00176">
    <property type="entry name" value="SPEC"/>
    <property type="match status" value="1"/>
</dbReference>
<feature type="domain" description="PH" evidence="11">
    <location>
        <begin position="544"/>
        <end position="652"/>
    </location>
</feature>
<evidence type="ECO:0000259" key="11">
    <source>
        <dbReference type="PROSITE" id="PS50003"/>
    </source>
</evidence>
<evidence type="ECO:0000313" key="12">
    <source>
        <dbReference type="EMBL" id="KAH3854802.1"/>
    </source>
</evidence>
<evidence type="ECO:0000256" key="4">
    <source>
        <dbReference type="ARBA" id="ARBA00022490"/>
    </source>
</evidence>
<dbReference type="Pfam" id="PF15410">
    <property type="entry name" value="PH_9"/>
    <property type="match status" value="1"/>
</dbReference>
<protein>
    <recommendedName>
        <fullName evidence="11">PH domain-containing protein</fullName>
    </recommendedName>
</protein>
<dbReference type="InterPro" id="IPR002017">
    <property type="entry name" value="Spectrin_repeat"/>
</dbReference>
<evidence type="ECO:0000256" key="5">
    <source>
        <dbReference type="ARBA" id="ARBA00022553"/>
    </source>
</evidence>
<name>A0A9D4LCT7_DREPO</name>
<dbReference type="SMART" id="SM00150">
    <property type="entry name" value="SPEC"/>
    <property type="match status" value="3"/>
</dbReference>
<dbReference type="FunFam" id="1.20.58.60:FF:000020">
    <property type="entry name" value="Spectrin alpha chain, non-erythrocytic 1"/>
    <property type="match status" value="1"/>
</dbReference>
<dbReference type="Gene3D" id="1.20.58.60">
    <property type="match status" value="4"/>
</dbReference>